<dbReference type="Proteomes" id="UP001155483">
    <property type="component" value="Unassembled WGS sequence"/>
</dbReference>
<reference evidence="2" key="1">
    <citation type="submission" date="2022-09" db="EMBL/GenBank/DDBJ databases">
        <authorList>
            <person name="Yuan C."/>
            <person name="Ke Z."/>
        </authorList>
    </citation>
    <scope>NUCLEOTIDE SEQUENCE</scope>
    <source>
        <strain evidence="2">LB-8</strain>
    </source>
</reference>
<name>A0A9X2XTZ6_9BACT</name>
<dbReference type="AlphaFoldDB" id="A0A9X2XTZ6"/>
<evidence type="ECO:0000259" key="1">
    <source>
        <dbReference type="Pfam" id="PF14129"/>
    </source>
</evidence>
<evidence type="ECO:0000313" key="2">
    <source>
        <dbReference type="EMBL" id="MCU7548386.1"/>
    </source>
</evidence>
<keyword evidence="3" id="KW-1185">Reference proteome</keyword>
<dbReference type="EMBL" id="JAOTIF010000002">
    <property type="protein sequence ID" value="MCU7548386.1"/>
    <property type="molecule type" value="Genomic_DNA"/>
</dbReference>
<accession>A0A9X2XTZ6</accession>
<comment type="caution">
    <text evidence="2">The sequence shown here is derived from an EMBL/GenBank/DDBJ whole genome shotgun (WGS) entry which is preliminary data.</text>
</comment>
<dbReference type="RefSeq" id="WP_279295834.1">
    <property type="nucleotide sequence ID" value="NZ_JAOTIF010000002.1"/>
</dbReference>
<dbReference type="PROSITE" id="PS51257">
    <property type="entry name" value="PROKAR_LIPOPROTEIN"/>
    <property type="match status" value="1"/>
</dbReference>
<sequence length="154" mass="17627">MSRILILAFLFLIIGCNAGPEIPKGILPPQEMQYIMWDMLQADGLASYSLDTVMRRPAKRMELYSTVLATHKMSQGTFRKNIQFYESHPDLLKIVLDSLQQMALRDTATIVVKPQKVTTDTVKRDTTNRRLDSVKSRILPPIEKLRALKKEKPV</sequence>
<organism evidence="2 3">
    <name type="scientific">Paraflavisolibacter caeni</name>
    <dbReference type="NCBI Taxonomy" id="2982496"/>
    <lineage>
        <taxon>Bacteria</taxon>
        <taxon>Pseudomonadati</taxon>
        <taxon>Bacteroidota</taxon>
        <taxon>Chitinophagia</taxon>
        <taxon>Chitinophagales</taxon>
        <taxon>Chitinophagaceae</taxon>
        <taxon>Paraflavisolibacter</taxon>
    </lineage>
</organism>
<feature type="domain" description="DUF4296" evidence="1">
    <location>
        <begin position="23"/>
        <end position="101"/>
    </location>
</feature>
<dbReference type="InterPro" id="IPR025381">
    <property type="entry name" value="DUF4296"/>
</dbReference>
<protein>
    <submittedName>
        <fullName evidence="2">DUF4296 domain-containing protein</fullName>
    </submittedName>
</protein>
<dbReference type="Pfam" id="PF14129">
    <property type="entry name" value="DUF4296"/>
    <property type="match status" value="1"/>
</dbReference>
<evidence type="ECO:0000313" key="3">
    <source>
        <dbReference type="Proteomes" id="UP001155483"/>
    </source>
</evidence>
<gene>
    <name evidence="2" type="ORF">OCK74_04630</name>
</gene>
<proteinExistence type="predicted"/>
<reference evidence="2" key="2">
    <citation type="submission" date="2023-04" db="EMBL/GenBank/DDBJ databases">
        <title>Paracnuella aquatica gen. nov., sp. nov., a member of the family Chitinophagaceae isolated from a hot spring.</title>
        <authorList>
            <person name="Wang C."/>
        </authorList>
    </citation>
    <scope>NUCLEOTIDE SEQUENCE</scope>
    <source>
        <strain evidence="2">LB-8</strain>
    </source>
</reference>